<evidence type="ECO:0000313" key="2">
    <source>
        <dbReference type="EMBL" id="MBN8233775.1"/>
    </source>
</evidence>
<feature type="region of interest" description="Disordered" evidence="1">
    <location>
        <begin position="1"/>
        <end position="20"/>
    </location>
</feature>
<comment type="caution">
    <text evidence="2">The sequence shown here is derived from an EMBL/GenBank/DDBJ whole genome shotgun (WGS) entry which is preliminary data.</text>
</comment>
<name>A0ABS3DR16_9BACI</name>
<sequence>MEQKNRLVRDHTPEELKDSGKTIRTRQLAGQEYKETLKKKLLEAVDDYAHAKENRKSLTKLADMMEVIHELTYSHGATIEEVEHIRQHRRRERGGFKNRTLLIDVDE</sequence>
<evidence type="ECO:0000313" key="3">
    <source>
        <dbReference type="Proteomes" id="UP000663970"/>
    </source>
</evidence>
<gene>
    <name evidence="2" type="ORF">JF544_00885</name>
</gene>
<accession>A0ABS3DR16</accession>
<protein>
    <submittedName>
        <fullName evidence="2">Nucleoside triphosphate pyrophosphohydrolase</fullName>
    </submittedName>
</protein>
<proteinExistence type="predicted"/>
<dbReference type="InterPro" id="IPR038735">
    <property type="entry name" value="MSMEG_1276-like_NTP-PPase_dom"/>
</dbReference>
<reference evidence="2 3" key="1">
    <citation type="submission" date="2020-12" db="EMBL/GenBank/DDBJ databases">
        <title>Oil enriched cultivation method for isolating marine PHA-producing bacteria.</title>
        <authorList>
            <person name="Zheng W."/>
            <person name="Yu S."/>
            <person name="Huang Y."/>
        </authorList>
    </citation>
    <scope>NUCLEOTIDE SEQUENCE [LARGE SCALE GENOMIC DNA]</scope>
    <source>
        <strain evidence="2 3">SY-2-6</strain>
    </source>
</reference>
<dbReference type="RefSeq" id="WP_206931744.1">
    <property type="nucleotide sequence ID" value="NZ_JAEKJY010000001.1"/>
</dbReference>
<evidence type="ECO:0000256" key="1">
    <source>
        <dbReference type="SAM" id="MobiDB-lite"/>
    </source>
</evidence>
<dbReference type="CDD" id="cd11532">
    <property type="entry name" value="NTP-PPase_COG4997"/>
    <property type="match status" value="1"/>
</dbReference>
<organism evidence="2 3">
    <name type="scientific">Halobacillus kuroshimensis</name>
    <dbReference type="NCBI Taxonomy" id="302481"/>
    <lineage>
        <taxon>Bacteria</taxon>
        <taxon>Bacillati</taxon>
        <taxon>Bacillota</taxon>
        <taxon>Bacilli</taxon>
        <taxon>Bacillales</taxon>
        <taxon>Bacillaceae</taxon>
        <taxon>Halobacillus</taxon>
    </lineage>
</organism>
<keyword evidence="3" id="KW-1185">Reference proteome</keyword>
<dbReference type="EMBL" id="JAEKJY010000001">
    <property type="protein sequence ID" value="MBN8233775.1"/>
    <property type="molecule type" value="Genomic_DNA"/>
</dbReference>
<dbReference type="Proteomes" id="UP000663970">
    <property type="component" value="Unassembled WGS sequence"/>
</dbReference>